<dbReference type="Proteomes" id="UP000510821">
    <property type="component" value="Chromosome"/>
</dbReference>
<reference evidence="6" key="1">
    <citation type="submission" date="2020-07" db="EMBL/GenBank/DDBJ databases">
        <title>Metabolic diversity and evolutionary history of the archaeal phylum ###Micrarchaeota### uncovered from a freshwater lake metagenome.</title>
        <authorList>
            <person name="Kadnikov V.V."/>
            <person name="Savvichev A.S."/>
            <person name="Mardanov A.V."/>
            <person name="Beletsky A.V."/>
            <person name="Chupakov A.V."/>
            <person name="Kokryatskaya N.M."/>
            <person name="Pimenov N.V."/>
            <person name="Ravin N.V."/>
        </authorList>
    </citation>
    <scope>NUCLEOTIDE SEQUENCE [LARGE SCALE GENOMIC DNA]</scope>
</reference>
<sequence>MRKGQLFSQDIIFAIVLVLFTFSLWLILRDRVLHVISITEDRREIDEAASEAIGQLLETSGRPTNWNRLSAIDENTVESVGLASERNVLDSDKVDKFVGLAKNQISSFVLLAALWHFDEGIDTTAADSSGNGNTAVFNGTSLTTLVPNSVNKAYYASSAVSDSPSQATTEFWSGKYTNVQSSDAAYAFDSASVSQYEDCKTPSLSGSCACANAGICEEDTVEGCTTGTITCTSTGCNQRGNATNSSNTCTAYPSESGCRDPDPWDCPESGVICTSGACTPSCQNLGSCYYTCNAGYYNCNNDITTDGCESNSACYNFAIQRYTFNLSSYTWSEVGSLQFCFEGYNSSTGGLATAELMWYNVSGSSWVSSTQISSTEGTWCLSFSGDNLTSLYNETGTWVQFAVRGNQSKTGHALTLAVDYVYLNMTRSHAVESLWTTGKSGNGIFLDGAAHMDVADSSTLDITNQLTIEAWVKSSTLSPSYQTVLQKGDSSNENYGLYLKGSEVYFEWLNSGLKSNETASANLQANRWQHVALVFNYSGGWGKLYVDGYEKKNFSVSADLLANNGKLLIGQNSSAGNYFNGTLDEVAIYSRAKSADEIRDDAGAGYTTVKRLLGLEREGYTFNFTIADMGGNVLYSVNASPQAAPSGAGFAAVNTTAFIERFALLNDSLVRVTLGVWIE</sequence>
<evidence type="ECO:0000256" key="2">
    <source>
        <dbReference type="ARBA" id="ARBA00023157"/>
    </source>
</evidence>
<accession>A0A7D6BVJ8</accession>
<organism evidence="5 6">
    <name type="scientific">Fermentimicrarchaeum limneticum</name>
    <dbReference type="NCBI Taxonomy" id="2795018"/>
    <lineage>
        <taxon>Archaea</taxon>
        <taxon>Candidatus Micrarchaeota</taxon>
        <taxon>Candidatus Fermentimicrarchaeales</taxon>
        <taxon>Candidatus Fermentimicrarchaeaceae</taxon>
        <taxon>Candidatus Fermentimicrarchaeum</taxon>
    </lineage>
</organism>
<feature type="transmembrane region" description="Helical" evidence="3">
    <location>
        <begin position="12"/>
        <end position="28"/>
    </location>
</feature>
<keyword evidence="2" id="KW-1015">Disulfide bond</keyword>
<name>A0A7D6BVJ8_FERL1</name>
<dbReference type="SMART" id="SM00560">
    <property type="entry name" value="LamGL"/>
    <property type="match status" value="1"/>
</dbReference>
<evidence type="ECO:0000256" key="3">
    <source>
        <dbReference type="SAM" id="Phobius"/>
    </source>
</evidence>
<keyword evidence="3" id="KW-0812">Transmembrane</keyword>
<proteinExistence type="predicted"/>
<dbReference type="EMBL" id="CP058998">
    <property type="protein sequence ID" value="QLJ53384.1"/>
    <property type="molecule type" value="Genomic_DNA"/>
</dbReference>
<evidence type="ECO:0000259" key="4">
    <source>
        <dbReference type="SMART" id="SM00560"/>
    </source>
</evidence>
<keyword evidence="1" id="KW-0732">Signal</keyword>
<dbReference type="InterPro" id="IPR006558">
    <property type="entry name" value="LamG-like"/>
</dbReference>
<dbReference type="KEGG" id="flt:Sv326_1209"/>
<dbReference type="AlphaFoldDB" id="A0A7D6BVJ8"/>
<protein>
    <submittedName>
        <fullName evidence="5">LamG domain-containing protein</fullName>
    </submittedName>
</protein>
<dbReference type="Pfam" id="PF13385">
    <property type="entry name" value="Laminin_G_3"/>
    <property type="match status" value="1"/>
</dbReference>
<dbReference type="Gene3D" id="2.60.120.200">
    <property type="match status" value="1"/>
</dbReference>
<evidence type="ECO:0000313" key="5">
    <source>
        <dbReference type="EMBL" id="QLJ53384.1"/>
    </source>
</evidence>
<evidence type="ECO:0000256" key="1">
    <source>
        <dbReference type="ARBA" id="ARBA00022729"/>
    </source>
</evidence>
<keyword evidence="3" id="KW-0472">Membrane</keyword>
<dbReference type="InterPro" id="IPR013320">
    <property type="entry name" value="ConA-like_dom_sf"/>
</dbReference>
<feature type="domain" description="LamG-like jellyroll fold" evidence="4">
    <location>
        <begin position="464"/>
        <end position="596"/>
    </location>
</feature>
<evidence type="ECO:0000313" key="6">
    <source>
        <dbReference type="Proteomes" id="UP000510821"/>
    </source>
</evidence>
<gene>
    <name evidence="5" type="ORF">Sv326_1209</name>
</gene>
<keyword evidence="3" id="KW-1133">Transmembrane helix</keyword>
<dbReference type="SUPFAM" id="SSF49899">
    <property type="entry name" value="Concanavalin A-like lectins/glucanases"/>
    <property type="match status" value="1"/>
</dbReference>